<comment type="similarity">
    <text evidence="9">Belongs to the polysaccharide monooxygenase AA9 family.</text>
</comment>
<dbReference type="GO" id="GO:0030245">
    <property type="term" value="P:cellulose catabolic process"/>
    <property type="evidence" value="ECO:0007669"/>
    <property type="project" value="UniProtKB-KW"/>
</dbReference>
<feature type="chain" id="PRO_5042464310" description="lytic cellulose monooxygenase (C4-dehydrogenating)" evidence="13">
    <location>
        <begin position="20"/>
        <end position="489"/>
    </location>
</feature>
<protein>
    <recommendedName>
        <fullName evidence="11">lytic cellulose monooxygenase (C4-dehydrogenating)</fullName>
        <ecNumber evidence="11">1.14.99.56</ecNumber>
    </recommendedName>
</protein>
<keyword evidence="16" id="KW-1185">Reference proteome</keyword>
<keyword evidence="4 13" id="KW-0732">Signal</keyword>
<evidence type="ECO:0000256" key="8">
    <source>
        <dbReference type="ARBA" id="ARBA00023326"/>
    </source>
</evidence>
<evidence type="ECO:0000313" key="16">
    <source>
        <dbReference type="Proteomes" id="UP001295740"/>
    </source>
</evidence>
<evidence type="ECO:0000256" key="7">
    <source>
        <dbReference type="ARBA" id="ARBA00023277"/>
    </source>
</evidence>
<keyword evidence="6" id="KW-1015">Disulfide bond</keyword>
<evidence type="ECO:0000256" key="11">
    <source>
        <dbReference type="ARBA" id="ARBA00047174"/>
    </source>
</evidence>
<dbReference type="Gene3D" id="2.70.50.70">
    <property type="match status" value="1"/>
</dbReference>
<feature type="compositionally biased region" description="Basic residues" evidence="12">
    <location>
        <begin position="476"/>
        <end position="489"/>
    </location>
</feature>
<feature type="domain" description="Auxiliary Activity family 9 catalytic" evidence="14">
    <location>
        <begin position="20"/>
        <end position="233"/>
    </location>
</feature>
<dbReference type="CDD" id="cd21175">
    <property type="entry name" value="LPMO_AA9"/>
    <property type="match status" value="1"/>
</dbReference>
<dbReference type="AlphaFoldDB" id="A0AAI8YJK2"/>
<name>A0AAI8YJK2_9PEZI</name>
<dbReference type="Proteomes" id="UP001295740">
    <property type="component" value="Unassembled WGS sequence"/>
</dbReference>
<evidence type="ECO:0000256" key="12">
    <source>
        <dbReference type="SAM" id="MobiDB-lite"/>
    </source>
</evidence>
<keyword evidence="7" id="KW-0119">Carbohydrate metabolism</keyword>
<accession>A0AAI8YJK2</accession>
<keyword evidence="8" id="KW-0624">Polysaccharide degradation</keyword>
<feature type="signal peptide" evidence="13">
    <location>
        <begin position="1"/>
        <end position="19"/>
    </location>
</feature>
<evidence type="ECO:0000259" key="14">
    <source>
        <dbReference type="Pfam" id="PF03443"/>
    </source>
</evidence>
<comment type="catalytic activity">
    <reaction evidence="10">
        <text>[(1-&gt;4)-beta-D-glucosyl]n+m + reduced acceptor + O2 = 4-dehydro-beta-D-glucosyl-[(1-&gt;4)-beta-D-glucosyl]n-1 + [(1-&gt;4)-beta-D-glucosyl]m + acceptor + H2O.</text>
        <dbReference type="EC" id="1.14.99.56"/>
    </reaction>
</comment>
<evidence type="ECO:0000256" key="9">
    <source>
        <dbReference type="ARBA" id="ARBA00044502"/>
    </source>
</evidence>
<dbReference type="EC" id="1.14.99.56" evidence="11"/>
<sequence length="489" mass="49923">MKSLTVMGLAASLTGMAQAHTLFTTLYINDAKQGDGTCVRQSTDIDHANSPVVDLGSDNMACNVGGNTPVNFTCPAPAGAKLTFEYRQYPDKAQPGFIDPSHKGPVAVYAKKLASLDDTASGPGWFKLWGEGYDAAADLWATEKMIANDGLLSIDIPTGLPAGNYLFRPEVVAMHNTTPAVQPQFYVGCAQVFIESSVTADDLAAAVPANQSVSIPDYLQADDASVTYNIYDDEEYADPKIPFPMMGPVPWTPAPASGAPSGNVVKQSEAEGAIPDSCLIVNANWCGVEVPAYADQTGCWAAVDQCWAQNDACWAQAPASGGLNCKIWATKCDDLDAHCTARDWEGPPAFGLVSGEVAAAADIPAAVNAGDEDGSGAGGFATSASATASATTATASETAAGTATATVTGEAYPIAETTAETAAASSSTSASADADSTSVVATVSDAGSSSTGAFGASSTAAASDTSAAANPTHYCAGHKKRRHARQLGQ</sequence>
<keyword evidence="5" id="KW-0136">Cellulose degradation</keyword>
<feature type="compositionally biased region" description="Low complexity" evidence="12">
    <location>
        <begin position="445"/>
        <end position="469"/>
    </location>
</feature>
<organism evidence="15 16">
    <name type="scientific">Anthostomella pinea</name>
    <dbReference type="NCBI Taxonomy" id="933095"/>
    <lineage>
        <taxon>Eukaryota</taxon>
        <taxon>Fungi</taxon>
        <taxon>Dikarya</taxon>
        <taxon>Ascomycota</taxon>
        <taxon>Pezizomycotina</taxon>
        <taxon>Sordariomycetes</taxon>
        <taxon>Xylariomycetidae</taxon>
        <taxon>Xylariales</taxon>
        <taxon>Xylariaceae</taxon>
        <taxon>Anthostomella</taxon>
    </lineage>
</organism>
<dbReference type="InterPro" id="IPR005103">
    <property type="entry name" value="AA9_LPMO"/>
</dbReference>
<dbReference type="GO" id="GO:0005576">
    <property type="term" value="C:extracellular region"/>
    <property type="evidence" value="ECO:0007669"/>
    <property type="project" value="UniProtKB-SubCell"/>
</dbReference>
<evidence type="ECO:0000256" key="5">
    <source>
        <dbReference type="ARBA" id="ARBA00023001"/>
    </source>
</evidence>
<comment type="cofactor">
    <cofactor evidence="1">
        <name>Cu(2+)</name>
        <dbReference type="ChEBI" id="CHEBI:29036"/>
    </cofactor>
</comment>
<proteinExistence type="inferred from homology"/>
<dbReference type="InterPro" id="IPR049892">
    <property type="entry name" value="AA9"/>
</dbReference>
<comment type="subcellular location">
    <subcellularLocation>
        <location evidence="2">Secreted</location>
    </subcellularLocation>
</comment>
<evidence type="ECO:0000256" key="2">
    <source>
        <dbReference type="ARBA" id="ARBA00004613"/>
    </source>
</evidence>
<dbReference type="PANTHER" id="PTHR33353">
    <property type="entry name" value="PUTATIVE (AFU_ORTHOLOGUE AFUA_1G12560)-RELATED"/>
    <property type="match status" value="1"/>
</dbReference>
<comment type="caution">
    <text evidence="15">The sequence shown here is derived from an EMBL/GenBank/DDBJ whole genome shotgun (WGS) entry which is preliminary data.</text>
</comment>
<evidence type="ECO:0000256" key="1">
    <source>
        <dbReference type="ARBA" id="ARBA00001973"/>
    </source>
</evidence>
<dbReference type="PANTHER" id="PTHR33353:SF32">
    <property type="entry name" value="ENDO-BETA-1,4-GLUCANASE D"/>
    <property type="match status" value="1"/>
</dbReference>
<evidence type="ECO:0000256" key="13">
    <source>
        <dbReference type="SAM" id="SignalP"/>
    </source>
</evidence>
<gene>
    <name evidence="15" type="ORF">KHLLAP_LOCUS7714</name>
</gene>
<evidence type="ECO:0000313" key="15">
    <source>
        <dbReference type="EMBL" id="CAJ2507246.1"/>
    </source>
</evidence>
<reference evidence="15" key="1">
    <citation type="submission" date="2023-10" db="EMBL/GenBank/DDBJ databases">
        <authorList>
            <person name="Hackl T."/>
        </authorList>
    </citation>
    <scope>NUCLEOTIDE SEQUENCE</scope>
</reference>
<dbReference type="Pfam" id="PF03443">
    <property type="entry name" value="AA9"/>
    <property type="match status" value="1"/>
</dbReference>
<evidence type="ECO:0000256" key="6">
    <source>
        <dbReference type="ARBA" id="ARBA00023157"/>
    </source>
</evidence>
<feature type="region of interest" description="Disordered" evidence="12">
    <location>
        <begin position="445"/>
        <end position="489"/>
    </location>
</feature>
<dbReference type="EMBL" id="CAUWAG010000010">
    <property type="protein sequence ID" value="CAJ2507246.1"/>
    <property type="molecule type" value="Genomic_DNA"/>
</dbReference>
<keyword evidence="3" id="KW-0964">Secreted</keyword>
<evidence type="ECO:0000256" key="3">
    <source>
        <dbReference type="ARBA" id="ARBA00022525"/>
    </source>
</evidence>
<evidence type="ECO:0000256" key="10">
    <source>
        <dbReference type="ARBA" id="ARBA00045077"/>
    </source>
</evidence>
<evidence type="ECO:0000256" key="4">
    <source>
        <dbReference type="ARBA" id="ARBA00022729"/>
    </source>
</evidence>